<name>A0A0W0F3Z9_MONRR</name>
<reference evidence="1 2" key="1">
    <citation type="submission" date="2015-12" db="EMBL/GenBank/DDBJ databases">
        <title>Draft genome sequence of Moniliophthora roreri, the causal agent of frosty pod rot of cacao.</title>
        <authorList>
            <person name="Aime M.C."/>
            <person name="Diaz-Valderrama J.R."/>
            <person name="Kijpornyongpan T."/>
            <person name="Phillips-Mora W."/>
        </authorList>
    </citation>
    <scope>NUCLEOTIDE SEQUENCE [LARGE SCALE GENOMIC DNA]</scope>
    <source>
        <strain evidence="1 2">MCA 2952</strain>
    </source>
</reference>
<evidence type="ECO:0000313" key="2">
    <source>
        <dbReference type="Proteomes" id="UP000054988"/>
    </source>
</evidence>
<proteinExistence type="predicted"/>
<dbReference type="Proteomes" id="UP000054988">
    <property type="component" value="Unassembled WGS sequence"/>
</dbReference>
<evidence type="ECO:0000313" key="1">
    <source>
        <dbReference type="EMBL" id="KTB31020.1"/>
    </source>
</evidence>
<organism evidence="1 2">
    <name type="scientific">Moniliophthora roreri</name>
    <name type="common">Frosty pod rot fungus</name>
    <name type="synonym">Monilia roreri</name>
    <dbReference type="NCBI Taxonomy" id="221103"/>
    <lineage>
        <taxon>Eukaryota</taxon>
        <taxon>Fungi</taxon>
        <taxon>Dikarya</taxon>
        <taxon>Basidiomycota</taxon>
        <taxon>Agaricomycotina</taxon>
        <taxon>Agaricomycetes</taxon>
        <taxon>Agaricomycetidae</taxon>
        <taxon>Agaricales</taxon>
        <taxon>Marasmiineae</taxon>
        <taxon>Marasmiaceae</taxon>
        <taxon>Moniliophthora</taxon>
    </lineage>
</organism>
<comment type="caution">
    <text evidence="1">The sequence shown here is derived from an EMBL/GenBank/DDBJ whole genome shotgun (WGS) entry which is preliminary data.</text>
</comment>
<sequence length="56" mass="6111">MAIQTTIDNTLGVLYLSVVTGSAKDTAEAFTVWDVFKYGSTFADLVRETPGRLNLL</sequence>
<accession>A0A0W0F3Z9</accession>
<protein>
    <submittedName>
        <fullName evidence="1">Uncharacterized protein</fullName>
    </submittedName>
</protein>
<dbReference type="EMBL" id="LATX01002353">
    <property type="protein sequence ID" value="KTB31020.1"/>
    <property type="molecule type" value="Genomic_DNA"/>
</dbReference>
<gene>
    <name evidence="1" type="ORF">WG66_16383</name>
</gene>
<dbReference type="AlphaFoldDB" id="A0A0W0F3Z9"/>